<keyword evidence="2" id="KW-1185">Reference proteome</keyword>
<gene>
    <name evidence="1" type="ORF">EJ03DRAFT_323959</name>
</gene>
<proteinExistence type="predicted"/>
<name>A0A6G1LKT1_9PEZI</name>
<evidence type="ECO:0000313" key="2">
    <source>
        <dbReference type="Proteomes" id="UP000799436"/>
    </source>
</evidence>
<evidence type="ECO:0000313" key="1">
    <source>
        <dbReference type="EMBL" id="KAF2773466.1"/>
    </source>
</evidence>
<dbReference type="AlphaFoldDB" id="A0A6G1LKT1"/>
<dbReference type="Proteomes" id="UP000799436">
    <property type="component" value="Unassembled WGS sequence"/>
</dbReference>
<protein>
    <submittedName>
        <fullName evidence="1">Uncharacterized protein</fullName>
    </submittedName>
</protein>
<sequence length="202" mass="22972">MHLARISSIALPPAVSKPSHPHCRKYCWGTWMTANAKNVPPPLKAGETLRRAYEVARNAINHIHELDLDLTTPSSPTCWQNILSKHVCQDIKLQNVLKDITVLEIMTYYGYKKTSRKLLALYDIYAETAVREFARLKKGARSVRSTSLRWNQLYLHWHGPDGHPPTIPFASLHSVYAAAIERGEIGPLCGLLWRDRHTGTRQ</sequence>
<reference evidence="1" key="1">
    <citation type="journal article" date="2020" name="Stud. Mycol.">
        <title>101 Dothideomycetes genomes: a test case for predicting lifestyles and emergence of pathogens.</title>
        <authorList>
            <person name="Haridas S."/>
            <person name="Albert R."/>
            <person name="Binder M."/>
            <person name="Bloem J."/>
            <person name="Labutti K."/>
            <person name="Salamov A."/>
            <person name="Andreopoulos B."/>
            <person name="Baker S."/>
            <person name="Barry K."/>
            <person name="Bills G."/>
            <person name="Bluhm B."/>
            <person name="Cannon C."/>
            <person name="Castanera R."/>
            <person name="Culley D."/>
            <person name="Daum C."/>
            <person name="Ezra D."/>
            <person name="Gonzalez J."/>
            <person name="Henrissat B."/>
            <person name="Kuo A."/>
            <person name="Liang C."/>
            <person name="Lipzen A."/>
            <person name="Lutzoni F."/>
            <person name="Magnuson J."/>
            <person name="Mondo S."/>
            <person name="Nolan M."/>
            <person name="Ohm R."/>
            <person name="Pangilinan J."/>
            <person name="Park H.-J."/>
            <person name="Ramirez L."/>
            <person name="Alfaro M."/>
            <person name="Sun H."/>
            <person name="Tritt A."/>
            <person name="Yoshinaga Y."/>
            <person name="Zwiers L.-H."/>
            <person name="Turgeon B."/>
            <person name="Goodwin S."/>
            <person name="Spatafora J."/>
            <person name="Crous P."/>
            <person name="Grigoriev I."/>
        </authorList>
    </citation>
    <scope>NUCLEOTIDE SEQUENCE</scope>
    <source>
        <strain evidence="1">CBS 116005</strain>
    </source>
</reference>
<organism evidence="1 2">
    <name type="scientific">Teratosphaeria nubilosa</name>
    <dbReference type="NCBI Taxonomy" id="161662"/>
    <lineage>
        <taxon>Eukaryota</taxon>
        <taxon>Fungi</taxon>
        <taxon>Dikarya</taxon>
        <taxon>Ascomycota</taxon>
        <taxon>Pezizomycotina</taxon>
        <taxon>Dothideomycetes</taxon>
        <taxon>Dothideomycetidae</taxon>
        <taxon>Mycosphaerellales</taxon>
        <taxon>Teratosphaeriaceae</taxon>
        <taxon>Teratosphaeria</taxon>
    </lineage>
</organism>
<accession>A0A6G1LKT1</accession>
<dbReference type="EMBL" id="ML995811">
    <property type="protein sequence ID" value="KAF2773466.1"/>
    <property type="molecule type" value="Genomic_DNA"/>
</dbReference>